<evidence type="ECO:0000313" key="7">
    <source>
        <dbReference type="Proteomes" id="UP000266287"/>
    </source>
</evidence>
<keyword evidence="2 4" id="KW-0479">Metal-binding</keyword>
<evidence type="ECO:0000313" key="6">
    <source>
        <dbReference type="EMBL" id="RII00262.1"/>
    </source>
</evidence>
<name>A0A399FYF3_UNCN2</name>
<dbReference type="GO" id="GO:0016787">
    <property type="term" value="F:hydrolase activity"/>
    <property type="evidence" value="ECO:0007669"/>
    <property type="project" value="UniProtKB-UniRule"/>
</dbReference>
<accession>A0A399FYF3</accession>
<dbReference type="GO" id="GO:0046872">
    <property type="term" value="F:metal ion binding"/>
    <property type="evidence" value="ECO:0007669"/>
    <property type="project" value="UniProtKB-KW"/>
</dbReference>
<proteinExistence type="inferred from homology"/>
<protein>
    <recommendedName>
        <fullName evidence="4">Phosphoesterase</fullName>
        <ecNumber evidence="4">3.1.4.-</ecNumber>
    </recommendedName>
</protein>
<feature type="domain" description="Calcineurin-like phosphoesterase" evidence="5">
    <location>
        <begin position="4"/>
        <end position="153"/>
    </location>
</feature>
<dbReference type="Gene3D" id="3.60.21.10">
    <property type="match status" value="1"/>
</dbReference>
<reference evidence="6 7" key="1">
    <citation type="submission" date="2018-08" db="EMBL/GenBank/DDBJ databases">
        <title>Draft genome of candidate division NPL-UPA2 bacterium Unc8 that adapted to ultra-basic serpentinizing groundwater.</title>
        <authorList>
            <person name="Ishii S."/>
            <person name="Suzuki S."/>
            <person name="Nealson K.H."/>
        </authorList>
    </citation>
    <scope>NUCLEOTIDE SEQUENCE [LARGE SCALE GENOMIC DNA]</scope>
    <source>
        <strain evidence="6">Unc8</strain>
    </source>
</reference>
<dbReference type="InterPro" id="IPR029052">
    <property type="entry name" value="Metallo-depent_PP-like"/>
</dbReference>
<comment type="similarity">
    <text evidence="1 4">Belongs to the metallophosphoesterase superfamily. YfcE family.</text>
</comment>
<dbReference type="InterPro" id="IPR000979">
    <property type="entry name" value="Phosphodiesterase_MJ0936/Vps29"/>
</dbReference>
<keyword evidence="3" id="KW-0378">Hydrolase</keyword>
<gene>
    <name evidence="6" type="ORF">B9J77_02960</name>
</gene>
<comment type="caution">
    <text evidence="6">The sequence shown here is derived from an EMBL/GenBank/DDBJ whole genome shotgun (WGS) entry which is preliminary data.</text>
</comment>
<evidence type="ECO:0000256" key="2">
    <source>
        <dbReference type="ARBA" id="ARBA00022723"/>
    </source>
</evidence>
<dbReference type="InterPro" id="IPR024654">
    <property type="entry name" value="Calcineurin-like_PHP_lpxH"/>
</dbReference>
<evidence type="ECO:0000256" key="4">
    <source>
        <dbReference type="RuleBase" id="RU362039"/>
    </source>
</evidence>
<evidence type="ECO:0000259" key="5">
    <source>
        <dbReference type="Pfam" id="PF12850"/>
    </source>
</evidence>
<dbReference type="InterPro" id="IPR020935">
    <property type="entry name" value="PdiEstase_YfcE_CS"/>
</dbReference>
<dbReference type="NCBIfam" id="TIGR00040">
    <property type="entry name" value="yfcE"/>
    <property type="match status" value="1"/>
</dbReference>
<evidence type="ECO:0000256" key="3">
    <source>
        <dbReference type="ARBA" id="ARBA00022801"/>
    </source>
</evidence>
<evidence type="ECO:0000256" key="1">
    <source>
        <dbReference type="ARBA" id="ARBA00008950"/>
    </source>
</evidence>
<dbReference type="EC" id="3.1.4.-" evidence="4"/>
<organism evidence="6 7">
    <name type="scientific">candidate division NPL-UPA2 bacterium Unc8</name>
    <dbReference type="NCBI Taxonomy" id="1980939"/>
    <lineage>
        <taxon>Bacteria</taxon>
    </lineage>
</organism>
<sequence length="162" mass="17887">MKVRIGVLSDTHIPVAAREIPRKVLELLGGVDLIAHAGDILQLTVLEELQELAEVRAVYGNMDTHSVREKLPEIDAFEVQGFKIGIIHGSGPPPSGIESRIREKFDEVDVIIYGHSHSPKNEIINDVLFFNPGSPTCRVFAPCNSFGILTIDKEIRGKIIKI</sequence>
<dbReference type="SUPFAM" id="SSF56300">
    <property type="entry name" value="Metallo-dependent phosphatases"/>
    <property type="match status" value="1"/>
</dbReference>
<dbReference type="EMBL" id="NDHY01000005">
    <property type="protein sequence ID" value="RII00262.1"/>
    <property type="molecule type" value="Genomic_DNA"/>
</dbReference>
<dbReference type="Proteomes" id="UP000266287">
    <property type="component" value="Unassembled WGS sequence"/>
</dbReference>
<dbReference type="AlphaFoldDB" id="A0A399FYF3"/>
<dbReference type="PANTHER" id="PTHR11124">
    <property type="entry name" value="VACUOLAR SORTING PROTEIN VPS29"/>
    <property type="match status" value="1"/>
</dbReference>
<dbReference type="Pfam" id="PF12850">
    <property type="entry name" value="Metallophos_2"/>
    <property type="match status" value="1"/>
</dbReference>
<comment type="cofactor">
    <cofactor evidence="4">
        <name>a divalent metal cation</name>
        <dbReference type="ChEBI" id="CHEBI:60240"/>
    </cofactor>
</comment>
<dbReference type="PROSITE" id="PS01269">
    <property type="entry name" value="UPF0025"/>
    <property type="match status" value="1"/>
</dbReference>